<reference evidence="8 9" key="1">
    <citation type="submission" date="2024-02" db="EMBL/GenBank/DDBJ databases">
        <title>Lysinimicrobium sediminis NBRC 112286.</title>
        <authorList>
            <person name="Ichikawa N."/>
            <person name="Katano-Makiyama Y."/>
            <person name="Hidaka K."/>
        </authorList>
    </citation>
    <scope>NUCLEOTIDE SEQUENCE [LARGE SCALE GENOMIC DNA]</scope>
    <source>
        <strain evidence="8 9">NBRC 112286</strain>
    </source>
</reference>
<dbReference type="Proteomes" id="UP001426770">
    <property type="component" value="Unassembled WGS sequence"/>
</dbReference>
<feature type="transmembrane region" description="Helical" evidence="6">
    <location>
        <begin position="377"/>
        <end position="397"/>
    </location>
</feature>
<feature type="transmembrane region" description="Helical" evidence="6">
    <location>
        <begin position="336"/>
        <end position="356"/>
    </location>
</feature>
<protein>
    <submittedName>
        <fullName evidence="8">MFS-type transporter Rv0037c</fullName>
    </submittedName>
</protein>
<feature type="transmembrane region" description="Helical" evidence="6">
    <location>
        <begin position="313"/>
        <end position="330"/>
    </location>
</feature>
<keyword evidence="2" id="KW-1003">Cell membrane</keyword>
<sequence>MTLARDLARLWRARGFRRLTYSRLLSQGGDGMFQVGIATAFFFDPTQAATPQEIAVGFATLLAPFTLIGPFVGPLIDRWQRQRILLVGNLVRVGLGLGIIAVLMLDGPLWSLYGLALLTLSVNRFLLAAMSAGIANVVPRDELLAANAIMPTLGTVAAAVGAGIGGVVTFVAPSATDSSLALASLTAACVAFALASWAATLLGRRELGPLHPLDALHVRAQIAALGRELGEGVRYLRARVTPFHALAVMAAQRLLYGVMFVASILISRHLLGDPDRPEQSLGAFTVVLGFAAVGFGLAAVVTPWLAPRVGPHRWIAGALVVGAAGQSLLAATSARWALLAAAVVVSLAVQAAKIAVDTIVQRDTADEYRGRAFTLYDMAYNVAFIASAAIAAVVLPASGYSSLVMAGLAVAYLAVAALFVQAPRTPA</sequence>
<comment type="caution">
    <text evidence="8">The sequence shown here is derived from an EMBL/GenBank/DDBJ whole genome shotgun (WGS) entry which is preliminary data.</text>
</comment>
<feature type="transmembrane region" description="Helical" evidence="6">
    <location>
        <begin position="54"/>
        <end position="72"/>
    </location>
</feature>
<dbReference type="InterPro" id="IPR036259">
    <property type="entry name" value="MFS_trans_sf"/>
</dbReference>
<feature type="domain" description="Major facilitator superfamily (MFS) profile" evidence="7">
    <location>
        <begin position="245"/>
        <end position="427"/>
    </location>
</feature>
<evidence type="ECO:0000256" key="4">
    <source>
        <dbReference type="ARBA" id="ARBA00022989"/>
    </source>
</evidence>
<feature type="transmembrane region" description="Helical" evidence="6">
    <location>
        <begin position="111"/>
        <end position="138"/>
    </location>
</feature>
<evidence type="ECO:0000256" key="2">
    <source>
        <dbReference type="ARBA" id="ARBA00022475"/>
    </source>
</evidence>
<evidence type="ECO:0000256" key="5">
    <source>
        <dbReference type="ARBA" id="ARBA00023136"/>
    </source>
</evidence>
<dbReference type="RefSeq" id="WP_286214514.1">
    <property type="nucleotide sequence ID" value="NZ_AP027736.1"/>
</dbReference>
<feature type="transmembrane region" description="Helical" evidence="6">
    <location>
        <begin position="254"/>
        <end position="271"/>
    </location>
</feature>
<proteinExistence type="predicted"/>
<feature type="transmembrane region" description="Helical" evidence="6">
    <location>
        <begin position="150"/>
        <end position="172"/>
    </location>
</feature>
<evidence type="ECO:0000259" key="7">
    <source>
        <dbReference type="PROSITE" id="PS50850"/>
    </source>
</evidence>
<evidence type="ECO:0000313" key="9">
    <source>
        <dbReference type="Proteomes" id="UP001426770"/>
    </source>
</evidence>
<dbReference type="Gene3D" id="1.20.1250.20">
    <property type="entry name" value="MFS general substrate transporter like domains"/>
    <property type="match status" value="1"/>
</dbReference>
<evidence type="ECO:0000256" key="6">
    <source>
        <dbReference type="SAM" id="Phobius"/>
    </source>
</evidence>
<keyword evidence="5 6" id="KW-0472">Membrane</keyword>
<dbReference type="PROSITE" id="PS50850">
    <property type="entry name" value="MFS"/>
    <property type="match status" value="1"/>
</dbReference>
<dbReference type="SUPFAM" id="SSF103473">
    <property type="entry name" value="MFS general substrate transporter"/>
    <property type="match status" value="1"/>
</dbReference>
<dbReference type="PANTHER" id="PTHR23513">
    <property type="entry name" value="INTEGRAL MEMBRANE EFFLUX PROTEIN-RELATED"/>
    <property type="match status" value="1"/>
</dbReference>
<keyword evidence="9" id="KW-1185">Reference proteome</keyword>
<dbReference type="PANTHER" id="PTHR23513:SF17">
    <property type="entry name" value="MEMBRANE PROTEIN"/>
    <property type="match status" value="1"/>
</dbReference>
<dbReference type="InterPro" id="IPR020846">
    <property type="entry name" value="MFS_dom"/>
</dbReference>
<dbReference type="EMBL" id="BAABRR010000004">
    <property type="protein sequence ID" value="GAA5518490.1"/>
    <property type="molecule type" value="Genomic_DNA"/>
</dbReference>
<keyword evidence="4 6" id="KW-1133">Transmembrane helix</keyword>
<comment type="subcellular location">
    <subcellularLocation>
        <location evidence="1">Cell membrane</location>
        <topology evidence="1">Multi-pass membrane protein</topology>
    </subcellularLocation>
</comment>
<keyword evidence="3 6" id="KW-0812">Transmembrane</keyword>
<name>A0ABP9WI85_9MICO</name>
<evidence type="ECO:0000256" key="1">
    <source>
        <dbReference type="ARBA" id="ARBA00004651"/>
    </source>
</evidence>
<evidence type="ECO:0000313" key="8">
    <source>
        <dbReference type="EMBL" id="GAA5518490.1"/>
    </source>
</evidence>
<gene>
    <name evidence="8" type="ORF">Lsed01_00917</name>
</gene>
<organism evidence="8 9">
    <name type="scientific">Demequina sediminis</name>
    <dbReference type="NCBI Taxonomy" id="1930058"/>
    <lineage>
        <taxon>Bacteria</taxon>
        <taxon>Bacillati</taxon>
        <taxon>Actinomycetota</taxon>
        <taxon>Actinomycetes</taxon>
        <taxon>Micrococcales</taxon>
        <taxon>Demequinaceae</taxon>
        <taxon>Demequina</taxon>
    </lineage>
</organism>
<feature type="transmembrane region" description="Helical" evidence="6">
    <location>
        <begin position="21"/>
        <end position="42"/>
    </location>
</feature>
<feature type="transmembrane region" description="Helical" evidence="6">
    <location>
        <begin position="178"/>
        <end position="202"/>
    </location>
</feature>
<feature type="transmembrane region" description="Helical" evidence="6">
    <location>
        <begin position="283"/>
        <end position="306"/>
    </location>
</feature>
<accession>A0ABP9WI85</accession>
<feature type="transmembrane region" description="Helical" evidence="6">
    <location>
        <begin position="403"/>
        <end position="422"/>
    </location>
</feature>
<feature type="transmembrane region" description="Helical" evidence="6">
    <location>
        <begin position="84"/>
        <end position="105"/>
    </location>
</feature>
<evidence type="ECO:0000256" key="3">
    <source>
        <dbReference type="ARBA" id="ARBA00022692"/>
    </source>
</evidence>